<proteinExistence type="predicted"/>
<dbReference type="EMBL" id="JBHSAP010000009">
    <property type="protein sequence ID" value="MFC4077128.1"/>
    <property type="molecule type" value="Genomic_DNA"/>
</dbReference>
<name>A0ABV8JDX2_9BACL</name>
<keyword evidence="2" id="KW-1185">Reference proteome</keyword>
<sequence>MDYAKVLSTVSIRGRVAFGITCLEKVCEEWKVKNDVMDHFIQELWTFMKDNSDWDVRVTNLLPDDDDPTLNAKHFGYSYLPLSQQEDLTTLLDEVIHIGIWNDAGAFISELTLEPTLEVGKILTKNNIPVPDISPFLKSPVTDCGGWGKKVDPEFFKKSD</sequence>
<dbReference type="RefSeq" id="WP_380704671.1">
    <property type="nucleotide sequence ID" value="NZ_JBHSAP010000009.1"/>
</dbReference>
<organism evidence="1 2">
    <name type="scientific">Salinithrix halophila</name>
    <dbReference type="NCBI Taxonomy" id="1485204"/>
    <lineage>
        <taxon>Bacteria</taxon>
        <taxon>Bacillati</taxon>
        <taxon>Bacillota</taxon>
        <taxon>Bacilli</taxon>
        <taxon>Bacillales</taxon>
        <taxon>Thermoactinomycetaceae</taxon>
        <taxon>Salinithrix</taxon>
    </lineage>
</organism>
<gene>
    <name evidence="1" type="ORF">ACFOUO_09910</name>
</gene>
<dbReference type="Proteomes" id="UP001595843">
    <property type="component" value="Unassembled WGS sequence"/>
</dbReference>
<reference evidence="2" key="1">
    <citation type="journal article" date="2019" name="Int. J. Syst. Evol. Microbiol.">
        <title>The Global Catalogue of Microorganisms (GCM) 10K type strain sequencing project: providing services to taxonomists for standard genome sequencing and annotation.</title>
        <authorList>
            <consortium name="The Broad Institute Genomics Platform"/>
            <consortium name="The Broad Institute Genome Sequencing Center for Infectious Disease"/>
            <person name="Wu L."/>
            <person name="Ma J."/>
        </authorList>
    </citation>
    <scope>NUCLEOTIDE SEQUENCE [LARGE SCALE GENOMIC DNA]</scope>
    <source>
        <strain evidence="2">IBRC-M 10813</strain>
    </source>
</reference>
<accession>A0ABV8JDX2</accession>
<evidence type="ECO:0000313" key="1">
    <source>
        <dbReference type="EMBL" id="MFC4077128.1"/>
    </source>
</evidence>
<evidence type="ECO:0000313" key="2">
    <source>
        <dbReference type="Proteomes" id="UP001595843"/>
    </source>
</evidence>
<comment type="caution">
    <text evidence="1">The sequence shown here is derived from an EMBL/GenBank/DDBJ whole genome shotgun (WGS) entry which is preliminary data.</text>
</comment>
<protein>
    <submittedName>
        <fullName evidence="1">Uncharacterized protein</fullName>
    </submittedName>
</protein>